<accession>A0A840FCS3</accession>
<evidence type="ECO:0000313" key="2">
    <source>
        <dbReference type="Proteomes" id="UP000529795"/>
    </source>
</evidence>
<gene>
    <name evidence="1" type="ORF">GGQ80_002447</name>
</gene>
<name>A0A840FCS3_9SPHN</name>
<protein>
    <recommendedName>
        <fullName evidence="3">Transporter</fullName>
    </recommendedName>
</protein>
<dbReference type="AlphaFoldDB" id="A0A840FCS3"/>
<proteinExistence type="predicted"/>
<comment type="caution">
    <text evidence="1">The sequence shown here is derived from an EMBL/GenBank/DDBJ whole genome shotgun (WGS) entry which is preliminary data.</text>
</comment>
<keyword evidence="2" id="KW-1185">Reference proteome</keyword>
<evidence type="ECO:0000313" key="1">
    <source>
        <dbReference type="EMBL" id="MBB4154531.1"/>
    </source>
</evidence>
<reference evidence="1 2" key="1">
    <citation type="submission" date="2020-08" db="EMBL/GenBank/DDBJ databases">
        <title>Genomic Encyclopedia of Type Strains, Phase IV (KMG-IV): sequencing the most valuable type-strain genomes for metagenomic binning, comparative biology and taxonomic classification.</title>
        <authorList>
            <person name="Goeker M."/>
        </authorList>
    </citation>
    <scope>NUCLEOTIDE SEQUENCE [LARGE SCALE GENOMIC DNA]</scope>
    <source>
        <strain evidence="1 2">YC6723</strain>
    </source>
</reference>
<dbReference type="Proteomes" id="UP000529795">
    <property type="component" value="Unassembled WGS sequence"/>
</dbReference>
<sequence>MLFGTLGYTFNFGRAVNTRIGSAIVDRVTPGGAPAVSVGVAISLNPRTSISLGYAQTVALGTRTRLRTIDPQTGAISDPIDVNTRTLQLGRLLFGVSYRTSPATTINWNVELGATDDATDVRTTLRIPLNLSLF</sequence>
<dbReference type="EMBL" id="JACIEV010000007">
    <property type="protein sequence ID" value="MBB4154531.1"/>
    <property type="molecule type" value="Genomic_DNA"/>
</dbReference>
<dbReference type="RefSeq" id="WP_183985173.1">
    <property type="nucleotide sequence ID" value="NZ_JACIEV010000007.1"/>
</dbReference>
<evidence type="ECO:0008006" key="3">
    <source>
        <dbReference type="Google" id="ProtNLM"/>
    </source>
</evidence>
<organism evidence="1 2">
    <name type="scientific">Sphingomonas jinjuensis</name>
    <dbReference type="NCBI Taxonomy" id="535907"/>
    <lineage>
        <taxon>Bacteria</taxon>
        <taxon>Pseudomonadati</taxon>
        <taxon>Pseudomonadota</taxon>
        <taxon>Alphaproteobacteria</taxon>
        <taxon>Sphingomonadales</taxon>
        <taxon>Sphingomonadaceae</taxon>
        <taxon>Sphingomonas</taxon>
    </lineage>
</organism>